<dbReference type="PANTHER" id="PTHR24057:SF18">
    <property type="entry name" value="SERINE_THREONINE-PROTEIN KINASE R03D7.5-RELATED"/>
    <property type="match status" value="1"/>
</dbReference>
<evidence type="ECO:0000256" key="3">
    <source>
        <dbReference type="ARBA" id="ARBA00022679"/>
    </source>
</evidence>
<organism evidence="8">
    <name type="scientific">Heligmosomoides polygyrus</name>
    <name type="common">Parasitic roundworm</name>
    <dbReference type="NCBI Taxonomy" id="6339"/>
    <lineage>
        <taxon>Eukaryota</taxon>
        <taxon>Metazoa</taxon>
        <taxon>Ecdysozoa</taxon>
        <taxon>Nematoda</taxon>
        <taxon>Chromadorea</taxon>
        <taxon>Rhabditida</taxon>
        <taxon>Rhabditina</taxon>
        <taxon>Rhabditomorpha</taxon>
        <taxon>Strongyloidea</taxon>
        <taxon>Heligmosomidae</taxon>
        <taxon>Heligmosomoides</taxon>
    </lineage>
</organism>
<dbReference type="InterPro" id="IPR008271">
    <property type="entry name" value="Ser/Thr_kinase_AS"/>
</dbReference>
<dbReference type="InterPro" id="IPR011009">
    <property type="entry name" value="Kinase-like_dom_sf"/>
</dbReference>
<feature type="domain" description="Protein kinase" evidence="7">
    <location>
        <begin position="1"/>
        <end position="178"/>
    </location>
</feature>
<dbReference type="PROSITE" id="PS00108">
    <property type="entry name" value="PROTEIN_KINASE_ST"/>
    <property type="match status" value="1"/>
</dbReference>
<dbReference type="FunFam" id="1.10.510.10:FF:000624">
    <property type="entry name" value="Mitogen-activated protein kinase"/>
    <property type="match status" value="1"/>
</dbReference>
<gene>
    <name evidence="8" type="ORF">HPBE_LOCUS20815</name>
</gene>
<sequence>MYSYQLFSAVNCLYKSKIIHLDIKPSNLVLNHMEGILKLADFGNAVHFGTVATSSYQVTRYYRPPELLFGSTTLTPAIDVWSAACVTYDFITTRPLFKARSSDDQVRLIVEVLGYPSSDDVHAMGSHRPRVHMSSGRGLDKYVGANFDKKALSLLQEILIYDPTKRKTAAEVLHHDYYDPLRQVQNIVYFGYRVRSSGIWE</sequence>
<reference evidence="8" key="1">
    <citation type="submission" date="2018-11" db="EMBL/GenBank/DDBJ databases">
        <authorList>
            <consortium name="Pathogen Informatics"/>
        </authorList>
    </citation>
    <scope>NUCLEOTIDE SEQUENCE [LARGE SCALE GENOMIC DNA]</scope>
</reference>
<dbReference type="InterPro" id="IPR050591">
    <property type="entry name" value="GSK-3"/>
</dbReference>
<dbReference type="GO" id="GO:0090090">
    <property type="term" value="P:negative regulation of canonical Wnt signaling pathway"/>
    <property type="evidence" value="ECO:0007669"/>
    <property type="project" value="TreeGrafter"/>
</dbReference>
<dbReference type="GO" id="GO:0005829">
    <property type="term" value="C:cytosol"/>
    <property type="evidence" value="ECO:0007669"/>
    <property type="project" value="TreeGrafter"/>
</dbReference>
<keyword evidence="5" id="KW-0418">Kinase</keyword>
<evidence type="ECO:0000256" key="1">
    <source>
        <dbReference type="ARBA" id="ARBA00005527"/>
    </source>
</evidence>
<dbReference type="GO" id="GO:0007165">
    <property type="term" value="P:signal transduction"/>
    <property type="evidence" value="ECO:0007669"/>
    <property type="project" value="TreeGrafter"/>
</dbReference>
<accession>A0A3P8CLM9</accession>
<dbReference type="PROSITE" id="PS50011">
    <property type="entry name" value="PROTEIN_KINASE_DOM"/>
    <property type="match status" value="1"/>
</dbReference>
<dbReference type="GO" id="GO:0004674">
    <property type="term" value="F:protein serine/threonine kinase activity"/>
    <property type="evidence" value="ECO:0007669"/>
    <property type="project" value="UniProtKB-KW"/>
</dbReference>
<dbReference type="GO" id="GO:0032436">
    <property type="term" value="P:positive regulation of proteasomal ubiquitin-dependent protein catabolic process"/>
    <property type="evidence" value="ECO:0007669"/>
    <property type="project" value="TreeGrafter"/>
</dbReference>
<keyword evidence="4" id="KW-0547">Nucleotide-binding</keyword>
<evidence type="ECO:0000256" key="6">
    <source>
        <dbReference type="ARBA" id="ARBA00022840"/>
    </source>
</evidence>
<protein>
    <recommendedName>
        <fullName evidence="7">Protein kinase domain-containing protein</fullName>
    </recommendedName>
</protein>
<dbReference type="SMART" id="SM00220">
    <property type="entry name" value="S_TKc"/>
    <property type="match status" value="1"/>
</dbReference>
<proteinExistence type="inferred from homology"/>
<dbReference type="AlphaFoldDB" id="A0A3P8CLM9"/>
<dbReference type="EMBL" id="UZAH01032467">
    <property type="protein sequence ID" value="VDP21978.1"/>
    <property type="molecule type" value="Genomic_DNA"/>
</dbReference>
<evidence type="ECO:0000256" key="2">
    <source>
        <dbReference type="ARBA" id="ARBA00022527"/>
    </source>
</evidence>
<evidence type="ECO:0000256" key="5">
    <source>
        <dbReference type="ARBA" id="ARBA00022777"/>
    </source>
</evidence>
<name>A0A3P8CLM9_HELPZ</name>
<dbReference type="GO" id="GO:0005524">
    <property type="term" value="F:ATP binding"/>
    <property type="evidence" value="ECO:0007669"/>
    <property type="project" value="UniProtKB-KW"/>
</dbReference>
<keyword evidence="6" id="KW-0067">ATP-binding</keyword>
<dbReference type="InterPro" id="IPR000719">
    <property type="entry name" value="Prot_kinase_dom"/>
</dbReference>
<dbReference type="GO" id="GO:0030154">
    <property type="term" value="P:cell differentiation"/>
    <property type="evidence" value="ECO:0007669"/>
    <property type="project" value="TreeGrafter"/>
</dbReference>
<dbReference type="SUPFAM" id="SSF56112">
    <property type="entry name" value="Protein kinase-like (PK-like)"/>
    <property type="match status" value="1"/>
</dbReference>
<dbReference type="GO" id="GO:0030424">
    <property type="term" value="C:axon"/>
    <property type="evidence" value="ECO:0007669"/>
    <property type="project" value="TreeGrafter"/>
</dbReference>
<comment type="similarity">
    <text evidence="1">Belongs to the protein kinase superfamily. CMGC Ser/Thr protein kinase family. GSK-3 subfamily.</text>
</comment>
<dbReference type="GO" id="GO:0005634">
    <property type="term" value="C:nucleus"/>
    <property type="evidence" value="ECO:0007669"/>
    <property type="project" value="TreeGrafter"/>
</dbReference>
<dbReference type="OrthoDB" id="5792074at2759"/>
<keyword evidence="3" id="KW-0808">Transferase</keyword>
<dbReference type="GO" id="GO:0070507">
    <property type="term" value="P:regulation of microtubule cytoskeleton organization"/>
    <property type="evidence" value="ECO:0007669"/>
    <property type="project" value="TreeGrafter"/>
</dbReference>
<evidence type="ECO:0000259" key="7">
    <source>
        <dbReference type="PROSITE" id="PS50011"/>
    </source>
</evidence>
<evidence type="ECO:0000313" key="8">
    <source>
        <dbReference type="EMBL" id="VDP21978.1"/>
    </source>
</evidence>
<dbReference type="Pfam" id="PF00069">
    <property type="entry name" value="Pkinase"/>
    <property type="match status" value="1"/>
</dbReference>
<dbReference type="Gene3D" id="1.10.510.10">
    <property type="entry name" value="Transferase(Phosphotransferase) domain 1"/>
    <property type="match status" value="1"/>
</dbReference>
<keyword evidence="2" id="KW-0723">Serine/threonine-protein kinase</keyword>
<dbReference type="PANTHER" id="PTHR24057">
    <property type="entry name" value="GLYCOGEN SYNTHASE KINASE-3 ALPHA"/>
    <property type="match status" value="1"/>
</dbReference>
<evidence type="ECO:0000256" key="4">
    <source>
        <dbReference type="ARBA" id="ARBA00022741"/>
    </source>
</evidence>